<dbReference type="PRINTS" id="PR00080">
    <property type="entry name" value="SDRFAMILY"/>
</dbReference>
<dbReference type="PANTHER" id="PTHR43180:SF81">
    <property type="entry name" value="SHORT CHAIN ALCOHOL DEHYDROGENASE"/>
    <property type="match status" value="1"/>
</dbReference>
<dbReference type="InterPro" id="IPR002347">
    <property type="entry name" value="SDR_fam"/>
</dbReference>
<dbReference type="FunFam" id="3.40.50.720:FF:000084">
    <property type="entry name" value="Short-chain dehydrogenase reductase"/>
    <property type="match status" value="1"/>
</dbReference>
<dbReference type="InterPro" id="IPR045309">
    <property type="entry name" value="ABA2-like"/>
</dbReference>
<evidence type="ECO:0000256" key="2">
    <source>
        <dbReference type="ARBA" id="ARBA00023002"/>
    </source>
</evidence>
<evidence type="ECO:0000313" key="3">
    <source>
        <dbReference type="EMBL" id="VFU26609.1"/>
    </source>
</evidence>
<comment type="similarity">
    <text evidence="1">Belongs to the short-chain dehydrogenases/reductases (SDR) family.</text>
</comment>
<dbReference type="EMBL" id="CAADRP010000324">
    <property type="protein sequence ID" value="VFU26609.1"/>
    <property type="molecule type" value="Genomic_DNA"/>
</dbReference>
<dbReference type="SUPFAM" id="SSF51735">
    <property type="entry name" value="NAD(P)-binding Rossmann-fold domains"/>
    <property type="match status" value="1"/>
</dbReference>
<dbReference type="NCBIfam" id="NF005559">
    <property type="entry name" value="PRK07231.1"/>
    <property type="match status" value="1"/>
</dbReference>
<reference evidence="3" key="1">
    <citation type="submission" date="2019-03" db="EMBL/GenBank/DDBJ databases">
        <authorList>
            <person name="Mank J."/>
            <person name="Almeida P."/>
        </authorList>
    </citation>
    <scope>NUCLEOTIDE SEQUENCE</scope>
    <source>
        <strain evidence="3">78183</strain>
    </source>
</reference>
<keyword evidence="2" id="KW-0560">Oxidoreductase</keyword>
<sequence length="314" mass="33587">MDSGSSVTLACSKSPSVWEIKLTYWEIELEDFTDRIFLDFVAMNYRLEGKVALITGGASGIGECTAKLFVLHGAKVVIADIQDDLGEMVSRNLGSQETISYIHCDVTCDSDVRNAVDMAVSKYGKLDIMFNNAGVVGTSTAAPRILAVENEDFKRVLDVNLFGAFLGAKHAARVMIPARKGCILFTGSVITATCTGATPHPYIASKHAVVGLAKNLAVELGRHGIRVNCVSPFTTATPMITESLGVEKRKMEEFISSSSAILKEVLLEPEDIANAAVYLASDESKYVSGINLVIDGGYSLVNPTLPSALKSLPS</sequence>
<dbReference type="InterPro" id="IPR036291">
    <property type="entry name" value="NAD(P)-bd_dom_sf"/>
</dbReference>
<dbReference type="Gene3D" id="3.40.50.720">
    <property type="entry name" value="NAD(P)-binding Rossmann-like Domain"/>
    <property type="match status" value="1"/>
</dbReference>
<dbReference type="CDD" id="cd05326">
    <property type="entry name" value="secoisolariciresinol-DH_like_SDR_c"/>
    <property type="match status" value="1"/>
</dbReference>
<proteinExistence type="inferred from homology"/>
<protein>
    <submittedName>
        <fullName evidence="3">Uncharacterized protein</fullName>
    </submittedName>
</protein>
<dbReference type="PANTHER" id="PTHR43180">
    <property type="entry name" value="3-OXOACYL-(ACYL-CARRIER-PROTEIN) REDUCTASE (AFU_ORTHOLOGUE AFUA_6G11210)"/>
    <property type="match status" value="1"/>
</dbReference>
<name>A0A6N2KE23_SALVM</name>
<dbReference type="PRINTS" id="PR00081">
    <property type="entry name" value="GDHRDH"/>
</dbReference>
<dbReference type="AlphaFoldDB" id="A0A6N2KE23"/>
<organism evidence="3">
    <name type="scientific">Salix viminalis</name>
    <name type="common">Common osier</name>
    <name type="synonym">Basket willow</name>
    <dbReference type="NCBI Taxonomy" id="40686"/>
    <lineage>
        <taxon>Eukaryota</taxon>
        <taxon>Viridiplantae</taxon>
        <taxon>Streptophyta</taxon>
        <taxon>Embryophyta</taxon>
        <taxon>Tracheophyta</taxon>
        <taxon>Spermatophyta</taxon>
        <taxon>Magnoliopsida</taxon>
        <taxon>eudicotyledons</taxon>
        <taxon>Gunneridae</taxon>
        <taxon>Pentapetalae</taxon>
        <taxon>rosids</taxon>
        <taxon>fabids</taxon>
        <taxon>Malpighiales</taxon>
        <taxon>Salicaceae</taxon>
        <taxon>Saliceae</taxon>
        <taxon>Salix</taxon>
    </lineage>
</organism>
<gene>
    <name evidence="3" type="ORF">SVIM_LOCUS72533</name>
</gene>
<accession>A0A6N2KE23</accession>
<evidence type="ECO:0000256" key="1">
    <source>
        <dbReference type="ARBA" id="ARBA00006484"/>
    </source>
</evidence>
<dbReference type="Pfam" id="PF13561">
    <property type="entry name" value="adh_short_C2"/>
    <property type="match status" value="1"/>
</dbReference>
<dbReference type="GO" id="GO:0016616">
    <property type="term" value="F:oxidoreductase activity, acting on the CH-OH group of donors, NAD or NADP as acceptor"/>
    <property type="evidence" value="ECO:0007669"/>
    <property type="project" value="InterPro"/>
</dbReference>